<dbReference type="InterPro" id="IPR002078">
    <property type="entry name" value="Sigma_54_int"/>
</dbReference>
<dbReference type="PROSITE" id="PS50045">
    <property type="entry name" value="SIGMA54_INTERACT_4"/>
    <property type="match status" value="1"/>
</dbReference>
<name>A0A3P3XNQ1_9SPIR</name>
<dbReference type="InterPro" id="IPR025943">
    <property type="entry name" value="Sigma_54_int_dom_ATP-bd_2"/>
</dbReference>
<dbReference type="InterPro" id="IPR003593">
    <property type="entry name" value="AAA+_ATPase"/>
</dbReference>
<evidence type="ECO:0000259" key="3">
    <source>
        <dbReference type="PROSITE" id="PS50045"/>
    </source>
</evidence>
<dbReference type="CDD" id="cd00009">
    <property type="entry name" value="AAA"/>
    <property type="match status" value="1"/>
</dbReference>
<dbReference type="InterPro" id="IPR027417">
    <property type="entry name" value="P-loop_NTPase"/>
</dbReference>
<dbReference type="Pfam" id="PF00158">
    <property type="entry name" value="Sigma54_activat"/>
    <property type="match status" value="1"/>
</dbReference>
<keyword evidence="2" id="KW-0067">ATP-binding</keyword>
<dbReference type="SMART" id="SM00382">
    <property type="entry name" value="AAA"/>
    <property type="match status" value="1"/>
</dbReference>
<gene>
    <name evidence="4" type="ORF">SPIRO4BDMA_40472</name>
</gene>
<dbReference type="PANTHER" id="PTHR32071:SF38">
    <property type="entry name" value="PSP OPERON TRANSCRIPTIONAL ACTIVATOR"/>
    <property type="match status" value="1"/>
</dbReference>
<dbReference type="Pfam" id="PF25601">
    <property type="entry name" value="AAA_lid_14"/>
    <property type="match status" value="1"/>
</dbReference>
<keyword evidence="1" id="KW-0547">Nucleotide-binding</keyword>
<evidence type="ECO:0000256" key="2">
    <source>
        <dbReference type="ARBA" id="ARBA00022840"/>
    </source>
</evidence>
<dbReference type="GO" id="GO:0006355">
    <property type="term" value="P:regulation of DNA-templated transcription"/>
    <property type="evidence" value="ECO:0007669"/>
    <property type="project" value="InterPro"/>
</dbReference>
<protein>
    <recommendedName>
        <fullName evidence="3">Sigma-54 factor interaction domain-containing protein</fullName>
    </recommendedName>
</protein>
<dbReference type="PANTHER" id="PTHR32071">
    <property type="entry name" value="TRANSCRIPTIONAL REGULATORY PROTEIN"/>
    <property type="match status" value="1"/>
</dbReference>
<dbReference type="InterPro" id="IPR058031">
    <property type="entry name" value="AAA_lid_NorR"/>
</dbReference>
<dbReference type="EMBL" id="FWDO01000004">
    <property type="protein sequence ID" value="SLM17900.1"/>
    <property type="molecule type" value="Genomic_DNA"/>
</dbReference>
<dbReference type="Gene3D" id="1.10.8.60">
    <property type="match status" value="1"/>
</dbReference>
<dbReference type="GO" id="GO:0005524">
    <property type="term" value="F:ATP binding"/>
    <property type="evidence" value="ECO:0007669"/>
    <property type="project" value="UniProtKB-KW"/>
</dbReference>
<dbReference type="SUPFAM" id="SSF52540">
    <property type="entry name" value="P-loop containing nucleoside triphosphate hydrolases"/>
    <property type="match status" value="1"/>
</dbReference>
<reference evidence="4" key="1">
    <citation type="submission" date="2017-02" db="EMBL/GenBank/DDBJ databases">
        <authorList>
            <person name="Regsiter A."/>
            <person name="William W."/>
        </authorList>
    </citation>
    <scope>NUCLEOTIDE SEQUENCE</scope>
    <source>
        <strain evidence="4">BdmA 4</strain>
    </source>
</reference>
<dbReference type="FunFam" id="3.40.50.300:FF:000006">
    <property type="entry name" value="DNA-binding transcriptional regulator NtrC"/>
    <property type="match status" value="1"/>
</dbReference>
<proteinExistence type="predicted"/>
<dbReference type="PROSITE" id="PS00676">
    <property type="entry name" value="SIGMA54_INTERACT_2"/>
    <property type="match status" value="1"/>
</dbReference>
<feature type="domain" description="Sigma-54 factor interaction" evidence="3">
    <location>
        <begin position="148"/>
        <end position="372"/>
    </location>
</feature>
<evidence type="ECO:0000256" key="1">
    <source>
        <dbReference type="ARBA" id="ARBA00022741"/>
    </source>
</evidence>
<accession>A0A3P3XNQ1</accession>
<sequence length="398" mass="44140">MAVALSKRFEVSIAGDLLELAAIMKEHKPAILLIGFASHDRAFNAYHLECVHRSILSAKIGNQERSPPLSVFIILESEMHALMPGNSRLKALQSLPFCEVHVIYLPLPIERISSIIFSAVEENLDSSCAERAEIQSFTCLFADECSPIIGKSKKFRRMISQIRSYADEQRPVLIIGETGTGKELAAHSLHSWSKRKLNSFVALNCAAIPETLFESEMFGTERGAYTDACSRCGALEQADNGTLFLDEIGSLSAASQPSLLRVLETGEYRRLGSTHSHSAQFRLVSASCLNPIDLAAENRFRNDLLFRIADFVIEIPPLRERKEDIPLLARHFCTQFSKDIYDIEDGALDKLAVHDWPGNIRELQSVIARACARKTAGEIGADDIEFLTGISRLAPHKS</sequence>
<evidence type="ECO:0000313" key="4">
    <source>
        <dbReference type="EMBL" id="SLM17900.1"/>
    </source>
</evidence>
<dbReference type="Gene3D" id="3.40.50.300">
    <property type="entry name" value="P-loop containing nucleotide triphosphate hydrolases"/>
    <property type="match status" value="1"/>
</dbReference>
<organism evidence="4">
    <name type="scientific">uncultured spirochete</name>
    <dbReference type="NCBI Taxonomy" id="156406"/>
    <lineage>
        <taxon>Bacteria</taxon>
        <taxon>Pseudomonadati</taxon>
        <taxon>Spirochaetota</taxon>
        <taxon>Spirochaetia</taxon>
        <taxon>Spirochaetales</taxon>
        <taxon>environmental samples</taxon>
    </lineage>
</organism>
<dbReference type="AlphaFoldDB" id="A0A3P3XNQ1"/>